<evidence type="ECO:0000313" key="5">
    <source>
        <dbReference type="EMBL" id="GAA2633320.1"/>
    </source>
</evidence>
<dbReference type="PANTHER" id="PTHR33495:SF2">
    <property type="entry name" value="ANTI-SIGMA FACTOR ANTAGONIST TM_1081-RELATED"/>
    <property type="match status" value="1"/>
</dbReference>
<comment type="caution">
    <text evidence="5">The sequence shown here is derived from an EMBL/GenBank/DDBJ whole genome shotgun (WGS) entry which is preliminary data.</text>
</comment>
<evidence type="ECO:0000256" key="1">
    <source>
        <dbReference type="ARBA" id="ARBA00009013"/>
    </source>
</evidence>
<dbReference type="InterPro" id="IPR002645">
    <property type="entry name" value="STAS_dom"/>
</dbReference>
<dbReference type="Proteomes" id="UP001501509">
    <property type="component" value="Unassembled WGS sequence"/>
</dbReference>
<dbReference type="Pfam" id="PF01740">
    <property type="entry name" value="STAS"/>
    <property type="match status" value="1"/>
</dbReference>
<dbReference type="EMBL" id="BAAATD010000017">
    <property type="protein sequence ID" value="GAA2633320.1"/>
    <property type="molecule type" value="Genomic_DNA"/>
</dbReference>
<evidence type="ECO:0000256" key="3">
    <source>
        <dbReference type="SAM" id="MobiDB-lite"/>
    </source>
</evidence>
<keyword evidence="6" id="KW-1185">Reference proteome</keyword>
<protein>
    <recommendedName>
        <fullName evidence="2">Anti-sigma factor antagonist</fullName>
    </recommendedName>
</protein>
<dbReference type="Gene3D" id="3.30.750.24">
    <property type="entry name" value="STAS domain"/>
    <property type="match status" value="1"/>
</dbReference>
<evidence type="ECO:0000259" key="4">
    <source>
        <dbReference type="PROSITE" id="PS50801"/>
    </source>
</evidence>
<organism evidence="5 6">
    <name type="scientific">Actinomadura fulvescens</name>
    <dbReference type="NCBI Taxonomy" id="46160"/>
    <lineage>
        <taxon>Bacteria</taxon>
        <taxon>Bacillati</taxon>
        <taxon>Actinomycetota</taxon>
        <taxon>Actinomycetes</taxon>
        <taxon>Streptosporangiales</taxon>
        <taxon>Thermomonosporaceae</taxon>
        <taxon>Actinomadura</taxon>
    </lineage>
</organism>
<proteinExistence type="inferred from homology"/>
<dbReference type="CDD" id="cd07043">
    <property type="entry name" value="STAS_anti-anti-sigma_factors"/>
    <property type="match status" value="1"/>
</dbReference>
<dbReference type="PANTHER" id="PTHR33495">
    <property type="entry name" value="ANTI-SIGMA FACTOR ANTAGONIST TM_1081-RELATED-RELATED"/>
    <property type="match status" value="1"/>
</dbReference>
<evidence type="ECO:0000256" key="2">
    <source>
        <dbReference type="RuleBase" id="RU003749"/>
    </source>
</evidence>
<feature type="domain" description="STAS" evidence="4">
    <location>
        <begin position="31"/>
        <end position="140"/>
    </location>
</feature>
<sequence length="149" mass="15458">MLRCRDTAPERATGPGGTVTGGVGETLPGVRVSVVRTHGELAVVAVWGEIDLNTADTLRSVLHEVDAAGHHQVVVDFSGVSFCDATGLGALVAAHNRAGEHGGALRLAGLRPAQRRLLHISGLHRVLALHDNVTDAVAQVRSAATKAFP</sequence>
<dbReference type="NCBIfam" id="TIGR00377">
    <property type="entry name" value="ant_ant_sig"/>
    <property type="match status" value="1"/>
</dbReference>
<dbReference type="PROSITE" id="PS50801">
    <property type="entry name" value="STAS"/>
    <property type="match status" value="1"/>
</dbReference>
<accession>A0ABN3QRE8</accession>
<evidence type="ECO:0000313" key="6">
    <source>
        <dbReference type="Proteomes" id="UP001501509"/>
    </source>
</evidence>
<comment type="similarity">
    <text evidence="1 2">Belongs to the anti-sigma-factor antagonist family.</text>
</comment>
<feature type="region of interest" description="Disordered" evidence="3">
    <location>
        <begin position="1"/>
        <end position="24"/>
    </location>
</feature>
<dbReference type="SUPFAM" id="SSF52091">
    <property type="entry name" value="SpoIIaa-like"/>
    <property type="match status" value="1"/>
</dbReference>
<name>A0ABN3QRE8_9ACTN</name>
<dbReference type="InterPro" id="IPR003658">
    <property type="entry name" value="Anti-sigma_ant"/>
</dbReference>
<dbReference type="InterPro" id="IPR036513">
    <property type="entry name" value="STAS_dom_sf"/>
</dbReference>
<reference evidence="5 6" key="1">
    <citation type="journal article" date="2019" name="Int. J. Syst. Evol. Microbiol.">
        <title>The Global Catalogue of Microorganisms (GCM) 10K type strain sequencing project: providing services to taxonomists for standard genome sequencing and annotation.</title>
        <authorList>
            <consortium name="The Broad Institute Genomics Platform"/>
            <consortium name="The Broad Institute Genome Sequencing Center for Infectious Disease"/>
            <person name="Wu L."/>
            <person name="Ma J."/>
        </authorList>
    </citation>
    <scope>NUCLEOTIDE SEQUENCE [LARGE SCALE GENOMIC DNA]</scope>
    <source>
        <strain evidence="5 6">JCM 6833</strain>
    </source>
</reference>
<gene>
    <name evidence="5" type="ORF">GCM10010411_84860</name>
</gene>
<feature type="compositionally biased region" description="Gly residues" evidence="3">
    <location>
        <begin position="14"/>
        <end position="24"/>
    </location>
</feature>